<name>A0ABU7VX12_9BACL</name>
<accession>A0ABU7VX12</accession>
<keyword evidence="4" id="KW-1185">Reference proteome</keyword>
<feature type="domain" description="T6SS immunity protein Tdi1 C-terminal" evidence="2">
    <location>
        <begin position="106"/>
        <end position="175"/>
    </location>
</feature>
<comment type="caution">
    <text evidence="3">The sequence shown here is derived from an EMBL/GenBank/DDBJ whole genome shotgun (WGS) entry which is preliminary data.</text>
</comment>
<reference evidence="3 4" key="1">
    <citation type="submission" date="2024-02" db="EMBL/GenBank/DDBJ databases">
        <title>A nitrogen-fixing paenibacillus bacterium.</title>
        <authorList>
            <person name="Zhang W.L."/>
            <person name="Chen S.F."/>
        </authorList>
    </citation>
    <scope>NUCLEOTIDE SEQUENCE [LARGE SCALE GENOMIC DNA]</scope>
    <source>
        <strain evidence="3 4">M1</strain>
    </source>
</reference>
<sequence length="182" mass="20923">MSEKILIDFKFQESTPDDVIKNYTGAVPESLLEVWKQYGFGSFLGGYLKVVNPDIFQPILKDVYVRHKDALVLFTTSMGDIIVWEDNKYLIQLNFRRGKIKGISSGFTFFFSDLEDESFLEENLDWLPYPEAVQKLGEPGYEECFAFTPILALGGSEKLENLNKVKLVEHIYFMKEVIGPIE</sequence>
<dbReference type="EMBL" id="JAZHPZ010000010">
    <property type="protein sequence ID" value="MEF2967771.1"/>
    <property type="molecule type" value="Genomic_DNA"/>
</dbReference>
<gene>
    <name evidence="3" type="ORF">V3851_18220</name>
</gene>
<evidence type="ECO:0000313" key="3">
    <source>
        <dbReference type="EMBL" id="MEF2967771.1"/>
    </source>
</evidence>
<evidence type="ECO:0000259" key="2">
    <source>
        <dbReference type="Pfam" id="PF08906"/>
    </source>
</evidence>
<protein>
    <submittedName>
        <fullName evidence="3">T6SS immunity protein Tdi1 domain-containing protein</fullName>
    </submittedName>
</protein>
<dbReference type="InterPro" id="IPR014983">
    <property type="entry name" value="GAD-rel"/>
</dbReference>
<dbReference type="RefSeq" id="WP_331847988.1">
    <property type="nucleotide sequence ID" value="NZ_JAZHPZ010000010.1"/>
</dbReference>
<organism evidence="3 4">
    <name type="scientific">Paenibacillus haidiansis</name>
    <dbReference type="NCBI Taxonomy" id="1574488"/>
    <lineage>
        <taxon>Bacteria</taxon>
        <taxon>Bacillati</taxon>
        <taxon>Bacillota</taxon>
        <taxon>Bacilli</taxon>
        <taxon>Bacillales</taxon>
        <taxon>Paenibacillaceae</taxon>
        <taxon>Paenibacillus</taxon>
    </lineage>
</organism>
<evidence type="ECO:0000313" key="4">
    <source>
        <dbReference type="Proteomes" id="UP001306950"/>
    </source>
</evidence>
<dbReference type="Pfam" id="PF08887">
    <property type="entry name" value="GAD-like"/>
    <property type="match status" value="1"/>
</dbReference>
<dbReference type="Proteomes" id="UP001306950">
    <property type="component" value="Unassembled WGS sequence"/>
</dbReference>
<proteinExistence type="predicted"/>
<dbReference type="InterPro" id="IPR015002">
    <property type="entry name" value="T6SS_Tdi1_C"/>
</dbReference>
<dbReference type="Pfam" id="PF08906">
    <property type="entry name" value="T6SS_Tdi1_C"/>
    <property type="match status" value="1"/>
</dbReference>
<feature type="domain" description="GAD-related" evidence="1">
    <location>
        <begin position="12"/>
        <end position="89"/>
    </location>
</feature>
<evidence type="ECO:0000259" key="1">
    <source>
        <dbReference type="Pfam" id="PF08887"/>
    </source>
</evidence>